<keyword evidence="1" id="KW-1133">Transmembrane helix</keyword>
<gene>
    <name evidence="2" type="ORF">MELLADRAFT_78313</name>
</gene>
<feature type="transmembrane region" description="Helical" evidence="1">
    <location>
        <begin position="328"/>
        <end position="352"/>
    </location>
</feature>
<dbReference type="InParanoid" id="F4RSX3"/>
<dbReference type="HOGENOM" id="CLU_555574_0_0_1"/>
<evidence type="ECO:0000313" key="2">
    <source>
        <dbReference type="EMBL" id="EGG04529.1"/>
    </source>
</evidence>
<dbReference type="AlphaFoldDB" id="F4RSX3"/>
<reference evidence="3" key="1">
    <citation type="journal article" date="2011" name="Proc. Natl. Acad. Sci. U.S.A.">
        <title>Obligate biotrophy features unraveled by the genomic analysis of rust fungi.</title>
        <authorList>
            <person name="Duplessis S."/>
            <person name="Cuomo C.A."/>
            <person name="Lin Y.-C."/>
            <person name="Aerts A."/>
            <person name="Tisserant E."/>
            <person name="Veneault-Fourrey C."/>
            <person name="Joly D.L."/>
            <person name="Hacquard S."/>
            <person name="Amselem J."/>
            <person name="Cantarel B.L."/>
            <person name="Chiu R."/>
            <person name="Coutinho P.M."/>
            <person name="Feau N."/>
            <person name="Field M."/>
            <person name="Frey P."/>
            <person name="Gelhaye E."/>
            <person name="Goldberg J."/>
            <person name="Grabherr M.G."/>
            <person name="Kodira C.D."/>
            <person name="Kohler A."/>
            <person name="Kuees U."/>
            <person name="Lindquist E.A."/>
            <person name="Lucas S.M."/>
            <person name="Mago R."/>
            <person name="Mauceli E."/>
            <person name="Morin E."/>
            <person name="Murat C."/>
            <person name="Pangilinan J.L."/>
            <person name="Park R."/>
            <person name="Pearson M."/>
            <person name="Quesneville H."/>
            <person name="Rouhier N."/>
            <person name="Sakthikumar S."/>
            <person name="Salamov A.A."/>
            <person name="Schmutz J."/>
            <person name="Selles B."/>
            <person name="Shapiro H."/>
            <person name="Tanguay P."/>
            <person name="Tuskan G.A."/>
            <person name="Henrissat B."/>
            <person name="Van de Peer Y."/>
            <person name="Rouze P."/>
            <person name="Ellis J.G."/>
            <person name="Dodds P.N."/>
            <person name="Schein J.E."/>
            <person name="Zhong S."/>
            <person name="Hamelin R.C."/>
            <person name="Grigoriev I.V."/>
            <person name="Szabo L.J."/>
            <person name="Martin F."/>
        </authorList>
    </citation>
    <scope>NUCLEOTIDE SEQUENCE [LARGE SCALE GENOMIC DNA]</scope>
    <source>
        <strain evidence="3">98AG31 / pathotype 3-4-7</strain>
    </source>
</reference>
<name>F4RSX3_MELLP</name>
<dbReference type="OrthoDB" id="10363149at2759"/>
<evidence type="ECO:0000256" key="1">
    <source>
        <dbReference type="SAM" id="Phobius"/>
    </source>
</evidence>
<dbReference type="KEGG" id="mlr:MELLADRAFT_78313"/>
<feature type="transmembrane region" description="Helical" evidence="1">
    <location>
        <begin position="90"/>
        <end position="113"/>
    </location>
</feature>
<feature type="transmembrane region" description="Helical" evidence="1">
    <location>
        <begin position="133"/>
        <end position="156"/>
    </location>
</feature>
<evidence type="ECO:0000313" key="3">
    <source>
        <dbReference type="Proteomes" id="UP000001072"/>
    </source>
</evidence>
<feature type="transmembrane region" description="Helical" evidence="1">
    <location>
        <begin position="180"/>
        <end position="204"/>
    </location>
</feature>
<dbReference type="GeneID" id="18933094"/>
<feature type="transmembrane region" description="Helical" evidence="1">
    <location>
        <begin position="38"/>
        <end position="58"/>
    </location>
</feature>
<protein>
    <submittedName>
        <fullName evidence="2">Uncharacterized protein</fullName>
    </submittedName>
</protein>
<dbReference type="Proteomes" id="UP000001072">
    <property type="component" value="Unassembled WGS sequence"/>
</dbReference>
<keyword evidence="1" id="KW-0812">Transmembrane</keyword>
<dbReference type="EMBL" id="GL883118">
    <property type="protein sequence ID" value="EGG04529.1"/>
    <property type="molecule type" value="Genomic_DNA"/>
</dbReference>
<feature type="transmembrane region" description="Helical" evidence="1">
    <location>
        <begin position="364"/>
        <end position="387"/>
    </location>
</feature>
<keyword evidence="1" id="KW-0472">Membrane</keyword>
<proteinExistence type="predicted"/>
<keyword evidence="3" id="KW-1185">Reference proteome</keyword>
<sequence>MASSALATINFVNHIPHNVNPYVKVAHHMQALMNLPHLPPWLTSIQYCTIFLYIMVFMQAVKLLNTHVQAKHLTLVSFCRLGLVQVEFPVVMAIVHILYAPLVIFDIIFLELVNARYINDMSVEMIVFGCKFLLLEFSSWCFVWVCACQVASHFYASPPHNPSASLHQKHNRTLNPIVRWWANVSFLAVILISSFFVVYFYAIADIEYNSAKRILHAIVGELNSKARHFNPQTYSTLDILPLLTPALAVVPHAHLSAHFTRVGIICHLAVLILLTITYLPTLWVSFYRIYAESDLERRLCAPLEEIEGESRDRLSRTVSKTRSQRRTVVWQAIAWFSGTLSATLILVTQLSFMRGDNFLQDEKWIILTYVGLHLPFGFLCNIILFNLNGYALQKYPQDKFNSVREQSVRWEEDEQLATNAPSKGSSPPTLKIQEIYVSQENLPRPVGSLFVAMPTSTYKSDPRLDRSSRDFFVISPDGTLHHGKQSPHLDI</sequence>
<dbReference type="VEuPathDB" id="FungiDB:MELLADRAFT_78313"/>
<organism evidence="3">
    <name type="scientific">Melampsora larici-populina (strain 98AG31 / pathotype 3-4-7)</name>
    <name type="common">Poplar leaf rust fungus</name>
    <dbReference type="NCBI Taxonomy" id="747676"/>
    <lineage>
        <taxon>Eukaryota</taxon>
        <taxon>Fungi</taxon>
        <taxon>Dikarya</taxon>
        <taxon>Basidiomycota</taxon>
        <taxon>Pucciniomycotina</taxon>
        <taxon>Pucciniomycetes</taxon>
        <taxon>Pucciniales</taxon>
        <taxon>Melampsoraceae</taxon>
        <taxon>Melampsora</taxon>
    </lineage>
</organism>
<feature type="transmembrane region" description="Helical" evidence="1">
    <location>
        <begin position="259"/>
        <end position="279"/>
    </location>
</feature>
<dbReference type="RefSeq" id="XP_007412320.1">
    <property type="nucleotide sequence ID" value="XM_007412258.1"/>
</dbReference>
<accession>F4RSX3</accession>